<evidence type="ECO:0000313" key="4">
    <source>
        <dbReference type="Proteomes" id="UP001597229"/>
    </source>
</evidence>
<name>A0ABW3VZ11_9ACTN</name>
<feature type="domain" description="Bacterial Ig-like" evidence="2">
    <location>
        <begin position="928"/>
        <end position="1018"/>
    </location>
</feature>
<feature type="signal peptide" evidence="1">
    <location>
        <begin position="1"/>
        <end position="24"/>
    </location>
</feature>
<dbReference type="InterPro" id="IPR008964">
    <property type="entry name" value="Invasin/intimin_cell_adhesion"/>
</dbReference>
<feature type="domain" description="Bacterial Ig-like" evidence="2">
    <location>
        <begin position="624"/>
        <end position="711"/>
    </location>
</feature>
<comment type="caution">
    <text evidence="3">The sequence shown here is derived from an EMBL/GenBank/DDBJ whole genome shotgun (WGS) entry which is preliminary data.</text>
</comment>
<accession>A0ABW3VZ11</accession>
<proteinExistence type="predicted"/>
<dbReference type="InterPro" id="IPR032109">
    <property type="entry name" value="Big_3_5"/>
</dbReference>
<dbReference type="Proteomes" id="UP001597229">
    <property type="component" value="Unassembled WGS sequence"/>
</dbReference>
<evidence type="ECO:0000256" key="1">
    <source>
        <dbReference type="SAM" id="SignalP"/>
    </source>
</evidence>
<evidence type="ECO:0000313" key="3">
    <source>
        <dbReference type="EMBL" id="MFD1248311.1"/>
    </source>
</evidence>
<feature type="domain" description="Bacterial Ig-like" evidence="2">
    <location>
        <begin position="724"/>
        <end position="804"/>
    </location>
</feature>
<evidence type="ECO:0000259" key="2">
    <source>
        <dbReference type="Pfam" id="PF16640"/>
    </source>
</evidence>
<keyword evidence="1" id="KW-0732">Signal</keyword>
<dbReference type="SUPFAM" id="SSF49373">
    <property type="entry name" value="Invasin/intimin cell-adhesion fragments"/>
    <property type="match status" value="1"/>
</dbReference>
<feature type="chain" id="PRO_5046597323" evidence="1">
    <location>
        <begin position="25"/>
        <end position="1122"/>
    </location>
</feature>
<keyword evidence="4" id="KW-1185">Reference proteome</keyword>
<feature type="domain" description="Bacterial Ig-like" evidence="2">
    <location>
        <begin position="429"/>
        <end position="517"/>
    </location>
</feature>
<feature type="domain" description="Bacterial Ig-like" evidence="2">
    <location>
        <begin position="826"/>
        <end position="917"/>
    </location>
</feature>
<feature type="domain" description="Bacterial Ig-like" evidence="2">
    <location>
        <begin position="233"/>
        <end position="320"/>
    </location>
</feature>
<gene>
    <name evidence="3" type="ORF">ACFQ3F_10980</name>
</gene>
<feature type="domain" description="Bacterial Ig-like" evidence="2">
    <location>
        <begin position="329"/>
        <end position="417"/>
    </location>
</feature>
<protein>
    <submittedName>
        <fullName evidence="3">Beta strand repeat-containing protein</fullName>
    </submittedName>
</protein>
<dbReference type="EMBL" id="JBHTLX010000015">
    <property type="protein sequence ID" value="MFD1248311.1"/>
    <property type="molecule type" value="Genomic_DNA"/>
</dbReference>
<dbReference type="Pfam" id="PF16640">
    <property type="entry name" value="Big_3_5"/>
    <property type="match status" value="8"/>
</dbReference>
<organism evidence="3 4">
    <name type="scientific">Nocardioides ginsengisoli</name>
    <dbReference type="NCBI Taxonomy" id="363868"/>
    <lineage>
        <taxon>Bacteria</taxon>
        <taxon>Bacillati</taxon>
        <taxon>Actinomycetota</taxon>
        <taxon>Actinomycetes</taxon>
        <taxon>Propionibacteriales</taxon>
        <taxon>Nocardioidaceae</taxon>
        <taxon>Nocardioides</taxon>
    </lineage>
</organism>
<dbReference type="InterPro" id="IPR013783">
    <property type="entry name" value="Ig-like_fold"/>
</dbReference>
<reference evidence="4" key="1">
    <citation type="journal article" date="2019" name="Int. J. Syst. Evol. Microbiol.">
        <title>The Global Catalogue of Microorganisms (GCM) 10K type strain sequencing project: providing services to taxonomists for standard genome sequencing and annotation.</title>
        <authorList>
            <consortium name="The Broad Institute Genomics Platform"/>
            <consortium name="The Broad Institute Genome Sequencing Center for Infectious Disease"/>
            <person name="Wu L."/>
            <person name="Ma J."/>
        </authorList>
    </citation>
    <scope>NUCLEOTIDE SEQUENCE [LARGE SCALE GENOMIC DNA]</scope>
    <source>
        <strain evidence="4">CCUG 52478</strain>
    </source>
</reference>
<dbReference type="RefSeq" id="WP_367918227.1">
    <property type="nucleotide sequence ID" value="NZ_BAABAC010000008.1"/>
</dbReference>
<dbReference type="Gene3D" id="2.60.40.10">
    <property type="entry name" value="Immunoglobulins"/>
    <property type="match status" value="9"/>
</dbReference>
<sequence length="1122" mass="111632">MIAGLAASTLTIGLPVVLASSASADITAPAQNAVLRGNATLSASGATDSGTGCIAADGPLTQLQLRIPGGAEVFTNEQGGTGAKSVVIDTHNYPNGSYIARANERNRSGFLYCPTSWKTTDRAVTIDNITALAYTGDTAGAQNTSVTVKAKLTDPNLAASVLPGRVVTFALSGGTSVNATTDASGIATATLPVSGPPRTATLTASFAQTTYYKGSTAPVTFEVTKNPSTTTVVQPASVVHGQPVSFTAQVAANNGSSTPTGTIQFTVDGNDLGAPVPISGGAASSAPTAALSTGAHAIGARYSGDANVATSTSATKQLTVGKAPTSTVLTSTGSPTVSGQAVTFTASISVLAPGAGDPAGGVQFNVDGAPYGTAIPLNGDDEAELTISNLPAGNHDVQATYNGNVDFAASASGTLTHGVDRADTTLQLSSSNPGAVAGEPLSYTAHVTVVGPGAGDPSGTVQFFADGDPIGSPVALNNGSAVSSTVKLPAGSHAITANYEGDSRFAGASSGYTQTVAAAQTTTVVTVDPSPSVFGQPVTISATVTPQAPATGQPVGLVQFTIDGQPGPYVTLVDGVAELDTSTLSRGTHQIKAVYFSSDPSFFTSTSATVNHTVNKAATKTTVTSSSPVAVFGQPVTFTATVAVLAPGAGNPSGTVTFTDGDTVVGTAPVSSLTGGTASITVDSLGVGQHAVVATYEGDDSFSGSNGTAAQKVQRAQTSTIVASTANPSQPGNAVRFTATVSPVAPGAGVPGGTVQFKVNGAALGAPAVLTDGTATSPDFSNLSPGTYRISAVYSGEPRFVASTGLLDQGNGQTVGKAGTALELVSDDDTAQPGQPVTFTATVRTVAPATGKATGVVQFWDGDTLIGAGSLAPASATNTSVASYTTTALTPGTHEIRAVYAGSVTFDGSSATTAQDVSTIVTVTGIESSANPSAYGDTFTLKAVVADTVASAGKPTGTVTFLDGQNVLGTVALATVNGRQEATLQVTGLASGNHPLRASYSGSSSRAASVSPSLTQVVQRAATRLDDLRTTVVLGSVRDVYATLRDSHGNPLAGQTLTFRTASSLPGGDGQRLICETQTDQNGVGHCVVEPRWRSLVTQAGFDVFYDGTANYQPTSDHGGRG</sequence>
<feature type="domain" description="Bacterial Ig-like" evidence="2">
    <location>
        <begin position="525"/>
        <end position="615"/>
    </location>
</feature>